<protein>
    <recommendedName>
        <fullName evidence="1">DNA polymerase III subunit psi</fullName>
    </recommendedName>
</protein>
<dbReference type="GO" id="GO:0003887">
    <property type="term" value="F:DNA-directed DNA polymerase activity"/>
    <property type="evidence" value="ECO:0007669"/>
    <property type="project" value="UniProtKB-KW"/>
</dbReference>
<dbReference type="PIRSF" id="PIRSF029225">
    <property type="entry name" value="DNA_pol_III_psi"/>
    <property type="match status" value="1"/>
</dbReference>
<organism evidence="2 4">
    <name type="scientific">Frischella perrara</name>
    <dbReference type="NCBI Taxonomy" id="1267021"/>
    <lineage>
        <taxon>Bacteria</taxon>
        <taxon>Pseudomonadati</taxon>
        <taxon>Pseudomonadota</taxon>
        <taxon>Gammaproteobacteria</taxon>
        <taxon>Orbales</taxon>
        <taxon>Orbaceae</taxon>
        <taxon>Frischella</taxon>
    </lineage>
</organism>
<dbReference type="InterPro" id="IPR004615">
    <property type="entry name" value="DNA_pol_III_psi"/>
</dbReference>
<dbReference type="AlphaFoldDB" id="A0A0A7RZ65"/>
<dbReference type="InterPro" id="IPR036654">
    <property type="entry name" value="DNA_pol_III_psi_sf"/>
</dbReference>
<evidence type="ECO:0000313" key="2">
    <source>
        <dbReference type="EMBL" id="AJA44615.1"/>
    </source>
</evidence>
<dbReference type="SUPFAM" id="SSF102220">
    <property type="entry name" value="DNA polymerase III psi subunit"/>
    <property type="match status" value="1"/>
</dbReference>
<keyword evidence="1 2" id="KW-0808">Transferase</keyword>
<accession>A0A0A7RZ65</accession>
<dbReference type="OrthoDB" id="5682636at2"/>
<dbReference type="KEGG" id="fpp:FPB0191_00788"/>
<comment type="function">
    <text evidence="1">Part of the beta sliding clamp loading complex, which hydrolyzes ATP to load the beta clamp onto primed DNA to form the DNA replication pre-initiation complex. DNA polymerase III is a complex, multichain enzyme responsible for most of the replicative synthesis in bacteria. This DNA polymerase also exhibits 3' to 5' exonuclease activity.</text>
</comment>
<evidence type="ECO:0000256" key="1">
    <source>
        <dbReference type="PIRNR" id="PIRNR029225"/>
    </source>
</evidence>
<dbReference type="GO" id="GO:0008408">
    <property type="term" value="F:3'-5' exonuclease activity"/>
    <property type="evidence" value="ECO:0007669"/>
    <property type="project" value="InterPro"/>
</dbReference>
<gene>
    <name evidence="3" type="ORF">DKK76_03820</name>
    <name evidence="2" type="ORF">FPB0191_00788</name>
</gene>
<dbReference type="RefSeq" id="WP_039104181.1">
    <property type="nucleotide sequence ID" value="NZ_CALYQC010000031.1"/>
</dbReference>
<dbReference type="GO" id="GO:0006260">
    <property type="term" value="P:DNA replication"/>
    <property type="evidence" value="ECO:0007669"/>
    <property type="project" value="UniProtKB-KW"/>
</dbReference>
<dbReference type="Proteomes" id="UP000247838">
    <property type="component" value="Unassembled WGS sequence"/>
</dbReference>
<keyword evidence="1" id="KW-0239">DNA-directed DNA polymerase</keyword>
<dbReference type="HOGENOM" id="CLU_132082_0_0_6"/>
<dbReference type="Proteomes" id="UP000030901">
    <property type="component" value="Chromosome"/>
</dbReference>
<evidence type="ECO:0000313" key="4">
    <source>
        <dbReference type="Proteomes" id="UP000030901"/>
    </source>
</evidence>
<dbReference type="STRING" id="1267021.FPB0191_00788"/>
<reference evidence="3 5" key="2">
    <citation type="submission" date="2018-05" db="EMBL/GenBank/DDBJ databases">
        <title>Reference genomes for bee gut microbiota database.</title>
        <authorList>
            <person name="Ellegaard K.M."/>
        </authorList>
    </citation>
    <scope>NUCLEOTIDE SEQUENCE [LARGE SCALE GENOMIC DNA]</scope>
    <source>
        <strain evidence="3 5">ESL0167</strain>
    </source>
</reference>
<reference evidence="2 4" key="1">
    <citation type="journal article" date="2014" name="Appl. Environ. Microbiol.">
        <title>Gut symbionts from distinct hosts exhibit genotoxic activity via divergent colibactin biosynthetic pathways.</title>
        <authorList>
            <person name="Engel P."/>
            <person name="Vizcaino M.I."/>
            <person name="Crawford J.M."/>
        </authorList>
    </citation>
    <scope>NUCLEOTIDE SEQUENCE [LARGE SCALE GENOMIC DNA]</scope>
    <source>
        <strain evidence="2 4">PEB0191</strain>
    </source>
</reference>
<name>A0A0A7RZ65_FRIPE</name>
<keyword evidence="1" id="KW-0235">DNA replication</keyword>
<dbReference type="Pfam" id="PF03603">
    <property type="entry name" value="DNA_III_psi"/>
    <property type="match status" value="1"/>
</dbReference>
<keyword evidence="1 2" id="KW-0548">Nucleotidyltransferase</keyword>
<evidence type="ECO:0000313" key="5">
    <source>
        <dbReference type="Proteomes" id="UP000247838"/>
    </source>
</evidence>
<dbReference type="Gene3D" id="3.40.50.10220">
    <property type="entry name" value="DNA polymerase III, psi subunit"/>
    <property type="match status" value="1"/>
</dbReference>
<keyword evidence="4" id="KW-1185">Reference proteome</keyword>
<proteinExistence type="predicted"/>
<sequence length="138" mass="16227">MNRQDWYLNKLGISQYVLRKPNVIQGEAKVEITDNIKLIVISEHYPKEKIFQDILKAIHVTLDDCLILKPAQLLITADKIYSVIWFLDQPIPENWSEQDISSKPIIMTNSLAELASSPQQKRQLWQTLCQYENYFRSY</sequence>
<evidence type="ECO:0000313" key="3">
    <source>
        <dbReference type="EMBL" id="PXY96026.1"/>
    </source>
</evidence>
<dbReference type="EMBL" id="CP009056">
    <property type="protein sequence ID" value="AJA44615.1"/>
    <property type="molecule type" value="Genomic_DNA"/>
</dbReference>
<dbReference type="EMBL" id="QGLM01000007">
    <property type="protein sequence ID" value="PXY96026.1"/>
    <property type="molecule type" value="Genomic_DNA"/>
</dbReference>